<dbReference type="AlphaFoldDB" id="A0A0A9A2H3"/>
<proteinExistence type="predicted"/>
<reference evidence="1" key="2">
    <citation type="journal article" date="2015" name="Data Brief">
        <title>Shoot transcriptome of the giant reed, Arundo donax.</title>
        <authorList>
            <person name="Barrero R.A."/>
            <person name="Guerrero F.D."/>
            <person name="Moolhuijzen P."/>
            <person name="Goolsby J.A."/>
            <person name="Tidwell J."/>
            <person name="Bellgard S.E."/>
            <person name="Bellgard M.I."/>
        </authorList>
    </citation>
    <scope>NUCLEOTIDE SEQUENCE</scope>
    <source>
        <tissue evidence="1">Shoot tissue taken approximately 20 cm above the soil surface</tissue>
    </source>
</reference>
<dbReference type="EMBL" id="GBRH01253787">
    <property type="protein sequence ID" value="JAD44108.1"/>
    <property type="molecule type" value="Transcribed_RNA"/>
</dbReference>
<accession>A0A0A9A2H3</accession>
<name>A0A0A9A2H3_ARUDO</name>
<protein>
    <submittedName>
        <fullName evidence="1">Uncharacterized protein</fullName>
    </submittedName>
</protein>
<organism evidence="1">
    <name type="scientific">Arundo donax</name>
    <name type="common">Giant reed</name>
    <name type="synonym">Donax arundinaceus</name>
    <dbReference type="NCBI Taxonomy" id="35708"/>
    <lineage>
        <taxon>Eukaryota</taxon>
        <taxon>Viridiplantae</taxon>
        <taxon>Streptophyta</taxon>
        <taxon>Embryophyta</taxon>
        <taxon>Tracheophyta</taxon>
        <taxon>Spermatophyta</taxon>
        <taxon>Magnoliopsida</taxon>
        <taxon>Liliopsida</taxon>
        <taxon>Poales</taxon>
        <taxon>Poaceae</taxon>
        <taxon>PACMAD clade</taxon>
        <taxon>Arundinoideae</taxon>
        <taxon>Arundineae</taxon>
        <taxon>Arundo</taxon>
    </lineage>
</organism>
<evidence type="ECO:0000313" key="1">
    <source>
        <dbReference type="EMBL" id="JAD44108.1"/>
    </source>
</evidence>
<reference evidence="1" key="1">
    <citation type="submission" date="2014-09" db="EMBL/GenBank/DDBJ databases">
        <authorList>
            <person name="Magalhaes I.L.F."/>
            <person name="Oliveira U."/>
            <person name="Santos F.R."/>
            <person name="Vidigal T.H.D.A."/>
            <person name="Brescovit A.D."/>
            <person name="Santos A.J."/>
        </authorList>
    </citation>
    <scope>NUCLEOTIDE SEQUENCE</scope>
    <source>
        <tissue evidence="1">Shoot tissue taken approximately 20 cm above the soil surface</tissue>
    </source>
</reference>
<sequence length="63" mass="6602">MPGGCRACEGSHPALTCAARGSCGTDVFTTTTPLTLLSCLPTSSKGRKFRARGNWPSIFLQQG</sequence>